<dbReference type="Gene3D" id="3.90.80.10">
    <property type="entry name" value="Inorganic pyrophosphatase"/>
    <property type="match status" value="1"/>
</dbReference>
<organism evidence="8 9">
    <name type="scientific">Taxus chinensis</name>
    <name type="common">Chinese yew</name>
    <name type="synonym">Taxus wallichiana var. chinensis</name>
    <dbReference type="NCBI Taxonomy" id="29808"/>
    <lineage>
        <taxon>Eukaryota</taxon>
        <taxon>Viridiplantae</taxon>
        <taxon>Streptophyta</taxon>
        <taxon>Embryophyta</taxon>
        <taxon>Tracheophyta</taxon>
        <taxon>Spermatophyta</taxon>
        <taxon>Pinopsida</taxon>
        <taxon>Pinidae</taxon>
        <taxon>Conifers II</taxon>
        <taxon>Cupressales</taxon>
        <taxon>Taxaceae</taxon>
        <taxon>Taxus</taxon>
    </lineage>
</organism>
<dbReference type="SUPFAM" id="SSF50324">
    <property type="entry name" value="Inorganic pyrophosphatase"/>
    <property type="match status" value="1"/>
</dbReference>
<keyword evidence="4" id="KW-0479">Metal-binding</keyword>
<dbReference type="InterPro" id="IPR008162">
    <property type="entry name" value="Pyrophosphatase"/>
</dbReference>
<dbReference type="PANTHER" id="PTHR10286">
    <property type="entry name" value="INORGANIC PYROPHOSPHATASE"/>
    <property type="match status" value="1"/>
</dbReference>
<evidence type="ECO:0000256" key="6">
    <source>
        <dbReference type="ARBA" id="ARBA00022842"/>
    </source>
</evidence>
<feature type="non-terminal residue" evidence="8">
    <location>
        <position position="1"/>
    </location>
</feature>
<evidence type="ECO:0000256" key="1">
    <source>
        <dbReference type="ARBA" id="ARBA00001946"/>
    </source>
</evidence>
<reference evidence="8 9" key="1">
    <citation type="journal article" date="2021" name="Nat. Plants">
        <title>The Taxus genome provides insights into paclitaxel biosynthesis.</title>
        <authorList>
            <person name="Xiong X."/>
            <person name="Gou J."/>
            <person name="Liao Q."/>
            <person name="Li Y."/>
            <person name="Zhou Q."/>
            <person name="Bi G."/>
            <person name="Li C."/>
            <person name="Du R."/>
            <person name="Wang X."/>
            <person name="Sun T."/>
            <person name="Guo L."/>
            <person name="Liang H."/>
            <person name="Lu P."/>
            <person name="Wu Y."/>
            <person name="Zhang Z."/>
            <person name="Ro D.K."/>
            <person name="Shang Y."/>
            <person name="Huang S."/>
            <person name="Yan J."/>
        </authorList>
    </citation>
    <scope>NUCLEOTIDE SEQUENCE [LARGE SCALE GENOMIC DNA]</scope>
    <source>
        <strain evidence="8">Ta-2019</strain>
    </source>
</reference>
<keyword evidence="9" id="KW-1185">Reference proteome</keyword>
<sequence length="260" mass="29435">GNVNFIQGFSSTSVNSRMELPSIGAHRGFNMIINNFLTSSSGPQNDENDKEENFMYFELVDDVFEGPKKNSIHKYAEGVPPMGSVQTGYGLTPAEVLIAIHGIDLEKYRIPLKKGFVHTGPALKHAEVLITIHGIDLEKDRIPLKKACTIDFYDFVNEKPSWKQMSVNICMEKVVEISKGSKMKYEIDKKTSLIKEPVLPGCFLRAREIGLMPMIDQDDKIIVVCADDLEFHHYKNISELPPCHLQEIRLLPRQTFFGHL</sequence>
<evidence type="ECO:0000313" key="9">
    <source>
        <dbReference type="Proteomes" id="UP000824469"/>
    </source>
</evidence>
<accession>A0AA38KPK3</accession>
<evidence type="ECO:0000256" key="7">
    <source>
        <dbReference type="ARBA" id="ARBA00047820"/>
    </source>
</evidence>
<name>A0AA38KPK3_TAXCH</name>
<dbReference type="GO" id="GO:0006796">
    <property type="term" value="P:phosphate-containing compound metabolic process"/>
    <property type="evidence" value="ECO:0007669"/>
    <property type="project" value="InterPro"/>
</dbReference>
<dbReference type="GO" id="GO:0005737">
    <property type="term" value="C:cytoplasm"/>
    <property type="evidence" value="ECO:0007669"/>
    <property type="project" value="InterPro"/>
</dbReference>
<keyword evidence="6" id="KW-0460">Magnesium</keyword>
<dbReference type="EMBL" id="JAHRHJ020000007">
    <property type="protein sequence ID" value="KAH9307986.1"/>
    <property type="molecule type" value="Genomic_DNA"/>
</dbReference>
<dbReference type="Proteomes" id="UP000824469">
    <property type="component" value="Unassembled WGS sequence"/>
</dbReference>
<comment type="cofactor">
    <cofactor evidence="1">
        <name>Mg(2+)</name>
        <dbReference type="ChEBI" id="CHEBI:18420"/>
    </cofactor>
</comment>
<dbReference type="GO" id="GO:0000287">
    <property type="term" value="F:magnesium ion binding"/>
    <property type="evidence" value="ECO:0007669"/>
    <property type="project" value="InterPro"/>
</dbReference>
<protein>
    <recommendedName>
        <fullName evidence="3">inorganic diphosphatase</fullName>
        <ecNumber evidence="3">3.6.1.1</ecNumber>
    </recommendedName>
</protein>
<evidence type="ECO:0000256" key="4">
    <source>
        <dbReference type="ARBA" id="ARBA00022723"/>
    </source>
</evidence>
<evidence type="ECO:0000256" key="3">
    <source>
        <dbReference type="ARBA" id="ARBA00012146"/>
    </source>
</evidence>
<evidence type="ECO:0000256" key="2">
    <source>
        <dbReference type="ARBA" id="ARBA00006220"/>
    </source>
</evidence>
<dbReference type="InterPro" id="IPR036649">
    <property type="entry name" value="Pyrophosphatase_sf"/>
</dbReference>
<comment type="similarity">
    <text evidence="2">Belongs to the PPase family.</text>
</comment>
<dbReference type="AlphaFoldDB" id="A0AA38KPK3"/>
<proteinExistence type="inferred from homology"/>
<feature type="non-terminal residue" evidence="8">
    <location>
        <position position="260"/>
    </location>
</feature>
<comment type="catalytic activity">
    <reaction evidence="7">
        <text>diphosphate + H2O = 2 phosphate + H(+)</text>
        <dbReference type="Rhea" id="RHEA:24576"/>
        <dbReference type="ChEBI" id="CHEBI:15377"/>
        <dbReference type="ChEBI" id="CHEBI:15378"/>
        <dbReference type="ChEBI" id="CHEBI:33019"/>
        <dbReference type="ChEBI" id="CHEBI:43474"/>
        <dbReference type="EC" id="3.6.1.1"/>
    </reaction>
</comment>
<keyword evidence="5" id="KW-0378">Hydrolase</keyword>
<dbReference type="EC" id="3.6.1.1" evidence="3"/>
<dbReference type="GO" id="GO:0004427">
    <property type="term" value="F:inorganic diphosphate phosphatase activity"/>
    <property type="evidence" value="ECO:0007669"/>
    <property type="project" value="UniProtKB-EC"/>
</dbReference>
<evidence type="ECO:0000256" key="5">
    <source>
        <dbReference type="ARBA" id="ARBA00022801"/>
    </source>
</evidence>
<comment type="caution">
    <text evidence="8">The sequence shown here is derived from an EMBL/GenBank/DDBJ whole genome shotgun (WGS) entry which is preliminary data.</text>
</comment>
<gene>
    <name evidence="8" type="ORF">KI387_035897</name>
</gene>
<dbReference type="Pfam" id="PF00719">
    <property type="entry name" value="Pyrophosphatase"/>
    <property type="match status" value="1"/>
</dbReference>
<evidence type="ECO:0000313" key="8">
    <source>
        <dbReference type="EMBL" id="KAH9307986.1"/>
    </source>
</evidence>